<gene>
    <name evidence="2" type="ORF">F7310_04460</name>
</gene>
<dbReference type="GO" id="GO:0005737">
    <property type="term" value="C:cytoplasm"/>
    <property type="evidence" value="ECO:0007669"/>
    <property type="project" value="TreeGrafter"/>
</dbReference>
<organism evidence="2 3">
    <name type="scientific">Francisella uliginis</name>
    <dbReference type="NCBI Taxonomy" id="573570"/>
    <lineage>
        <taxon>Bacteria</taxon>
        <taxon>Pseudomonadati</taxon>
        <taxon>Pseudomonadota</taxon>
        <taxon>Gammaproteobacteria</taxon>
        <taxon>Thiotrichales</taxon>
        <taxon>Francisellaceae</taxon>
        <taxon>Francisella</taxon>
    </lineage>
</organism>
<dbReference type="SUPFAM" id="SSF52777">
    <property type="entry name" value="CoA-dependent acyltransferases"/>
    <property type="match status" value="2"/>
</dbReference>
<dbReference type="PRINTS" id="PR00154">
    <property type="entry name" value="AMPBINDING"/>
</dbReference>
<dbReference type="NCBIfam" id="TIGR01733">
    <property type="entry name" value="AA-adenyl-dom"/>
    <property type="match status" value="1"/>
</dbReference>
<dbReference type="PANTHER" id="PTHR45527">
    <property type="entry name" value="NONRIBOSOMAL PEPTIDE SYNTHETASE"/>
    <property type="match status" value="1"/>
</dbReference>
<dbReference type="InterPro" id="IPR036736">
    <property type="entry name" value="ACP-like_sf"/>
</dbReference>
<dbReference type="Pfam" id="PF00501">
    <property type="entry name" value="AMP-binding"/>
    <property type="match status" value="1"/>
</dbReference>
<dbReference type="Pfam" id="PF00668">
    <property type="entry name" value="Condensation"/>
    <property type="match status" value="1"/>
</dbReference>
<reference evidence="2 3" key="1">
    <citation type="journal article" date="2016" name="Appl. Environ. Microbiol.">
        <title>Whole genome relationships among Francisella bacteria of diverse origin define new species and provide specific regions for detection.</title>
        <authorList>
            <person name="Challacombe J.F."/>
            <person name="Petersen J.M."/>
            <person name="Gallegos-Graves V."/>
            <person name="Hodge D."/>
            <person name="Pillai S."/>
            <person name="Kuske C.R."/>
        </authorList>
    </citation>
    <scope>NUCLEOTIDE SEQUENCE [LARGE SCALE GENOMIC DNA]</scope>
    <source>
        <strain evidence="3">TX07-7310</strain>
    </source>
</reference>
<dbReference type="Proteomes" id="UP000184222">
    <property type="component" value="Chromosome"/>
</dbReference>
<dbReference type="InterPro" id="IPR045851">
    <property type="entry name" value="AMP-bd_C_sf"/>
</dbReference>
<dbReference type="CDD" id="cd05930">
    <property type="entry name" value="A_NRPS"/>
    <property type="match status" value="1"/>
</dbReference>
<evidence type="ECO:0000313" key="2">
    <source>
        <dbReference type="EMBL" id="API86658.1"/>
    </source>
</evidence>
<dbReference type="FunFam" id="3.40.50.980:FF:000001">
    <property type="entry name" value="Non-ribosomal peptide synthetase"/>
    <property type="match status" value="1"/>
</dbReference>
<dbReference type="EMBL" id="CP016796">
    <property type="protein sequence ID" value="API86658.1"/>
    <property type="molecule type" value="Genomic_DNA"/>
</dbReference>
<dbReference type="InterPro" id="IPR010071">
    <property type="entry name" value="AA_adenyl_dom"/>
</dbReference>
<dbReference type="SUPFAM" id="SSF47336">
    <property type="entry name" value="ACP-like"/>
    <property type="match status" value="1"/>
</dbReference>
<dbReference type="RefSeq" id="WP_072712099.1">
    <property type="nucleotide sequence ID" value="NZ_CP016796.1"/>
</dbReference>
<dbReference type="Gene3D" id="3.30.559.30">
    <property type="entry name" value="Nonribosomal peptide synthetase, condensation domain"/>
    <property type="match status" value="1"/>
</dbReference>
<dbReference type="OrthoDB" id="5618670at2"/>
<dbReference type="GO" id="GO:0044550">
    <property type="term" value="P:secondary metabolite biosynthetic process"/>
    <property type="evidence" value="ECO:0007669"/>
    <property type="project" value="TreeGrafter"/>
</dbReference>
<dbReference type="STRING" id="573570.F7310_04460"/>
<protein>
    <recommendedName>
        <fullName evidence="1">Carrier domain-containing protein</fullName>
    </recommendedName>
</protein>
<dbReference type="AlphaFoldDB" id="A0A1L4BS48"/>
<name>A0A1L4BS48_9GAMM</name>
<evidence type="ECO:0000313" key="3">
    <source>
        <dbReference type="Proteomes" id="UP000184222"/>
    </source>
</evidence>
<dbReference type="InterPro" id="IPR000873">
    <property type="entry name" value="AMP-dep_synth/lig_dom"/>
</dbReference>
<dbReference type="KEGG" id="frx:F7310_04460"/>
<dbReference type="GO" id="GO:0043041">
    <property type="term" value="P:amino acid activation for nonribosomal peptide biosynthetic process"/>
    <property type="evidence" value="ECO:0007669"/>
    <property type="project" value="TreeGrafter"/>
</dbReference>
<dbReference type="Gene3D" id="1.10.1200.10">
    <property type="entry name" value="ACP-like"/>
    <property type="match status" value="1"/>
</dbReference>
<evidence type="ECO:0000259" key="1">
    <source>
        <dbReference type="PROSITE" id="PS50075"/>
    </source>
</evidence>
<feature type="domain" description="Carrier" evidence="1">
    <location>
        <begin position="981"/>
        <end position="1056"/>
    </location>
</feature>
<sequence length="1064" mass="121151">MRNNIYKKIATKYSNLFWNEWELNPKKTDYNIIFSYKLQGDFDVERLQDAVNNFIKARVFFRSYFEHDEENLYQIIMDEVPTYEIENILMSDANEISVKEKISEKGNEPFDLTKYPLFKIFIIKTDDSTHYLTMVAHHIIADGGAFCDLRNSISSFYNNKSWEVDDDKALYLSYLDDEYKSDSFSKKTKDLNYWGEALESFDLSADTSNLDSKLEIKNERLLQSNIKFNLNRDDFLKLNNFLEEDKTSVFAILSSIWSTLLMRYLNLDNAVFSFMSNPKGKKYKNLNGGLVNNLLLPISKETNLSLSDLCQNVGGSLRKMLRHSKISFGELVSFIRQQGKIKNGTKPFNLAIIESFLSSDYKGLNFNDIDTSYFYKEAAFIIYDLCLEYSVDDDTIFFELHYNGSKFSREIANQLSKDFIALLQNSILKPQLSPYTHNLLSNIEYNKIIHDWNSTEEQINYNSTLKDLFEKQVLATPNNIALIFEDEEITYTELNNQANKVAHALVDLYRKKQNKNVDGDTIFGVYIERSVNMIVAILAILKTGAAYVPLDDQDPIDRTTLKINDCGCDIVVTSNTKLEALSAVNNDLITLSIDTCENYPNSNLLTNIKPNDLAYVIYTSGSTGTPKGVMIENRMVINTLKDINNKFDIDESDRSIMISSLSFDLSVYDIFGMFICGGGVVLPSLDEKNDFTKIVEIIEKYKVSIWNSVPQLFSLIIDYGLPVSFIKNMKKVLLSGDWLDTKLIYRLVEIEKCQCIVSLGGATEGSIWSIFNEVGSVDPLAASISYGKPLGNQKAYVLDDMHNPVPVGVIGEYYIGGIGVARGYMNRPDLNSTSFIVNPLYNNQDSGDSEIIYKTGDLVRWSTDGSLEFIGRSDDQVKLNGFRVELGEIESKISEYPKIESCVVNSYKNSNSFSLCAFYKSNDDLNNEEIKNFLLGKLPTYMIPTSFVKVENFPLTPTGKLNRKALVPPAENEILIKEIIEPKNKYEQDVCQIWEEMLDTDQIGVCDNFFNIGGDSLSAIKAAHKLSKLFQQKVLPADIFEYPTIREICDNFVQDSFVIEEGEL</sequence>
<dbReference type="PANTHER" id="PTHR45527:SF1">
    <property type="entry name" value="FATTY ACID SYNTHASE"/>
    <property type="match status" value="1"/>
</dbReference>
<dbReference type="InterPro" id="IPR001242">
    <property type="entry name" value="Condensation_dom"/>
</dbReference>
<keyword evidence="3" id="KW-1185">Reference proteome</keyword>
<dbReference type="Gene3D" id="3.40.50.980">
    <property type="match status" value="2"/>
</dbReference>
<dbReference type="PROSITE" id="PS50075">
    <property type="entry name" value="CARRIER"/>
    <property type="match status" value="1"/>
</dbReference>
<dbReference type="Gene3D" id="3.30.300.30">
    <property type="match status" value="1"/>
</dbReference>
<dbReference type="GO" id="GO:0031177">
    <property type="term" value="F:phosphopantetheine binding"/>
    <property type="evidence" value="ECO:0007669"/>
    <property type="project" value="TreeGrafter"/>
</dbReference>
<dbReference type="InterPro" id="IPR020459">
    <property type="entry name" value="AMP-binding"/>
</dbReference>
<dbReference type="Gene3D" id="2.30.38.10">
    <property type="entry name" value="Luciferase, Domain 3"/>
    <property type="match status" value="1"/>
</dbReference>
<dbReference type="Pfam" id="PF00550">
    <property type="entry name" value="PP-binding"/>
    <property type="match status" value="1"/>
</dbReference>
<proteinExistence type="predicted"/>
<dbReference type="SUPFAM" id="SSF56801">
    <property type="entry name" value="Acetyl-CoA synthetase-like"/>
    <property type="match status" value="1"/>
</dbReference>
<dbReference type="PROSITE" id="PS00455">
    <property type="entry name" value="AMP_BINDING"/>
    <property type="match status" value="1"/>
</dbReference>
<accession>A0A1L4BS48</accession>
<dbReference type="GO" id="GO:0003824">
    <property type="term" value="F:catalytic activity"/>
    <property type="evidence" value="ECO:0007669"/>
    <property type="project" value="InterPro"/>
</dbReference>
<dbReference type="Gene3D" id="3.30.559.10">
    <property type="entry name" value="Chloramphenicol acetyltransferase-like domain"/>
    <property type="match status" value="1"/>
</dbReference>
<dbReference type="InterPro" id="IPR020845">
    <property type="entry name" value="AMP-binding_CS"/>
</dbReference>
<dbReference type="InterPro" id="IPR023213">
    <property type="entry name" value="CAT-like_dom_sf"/>
</dbReference>
<dbReference type="InterPro" id="IPR009081">
    <property type="entry name" value="PP-bd_ACP"/>
</dbReference>